<dbReference type="Proteomes" id="UP001355207">
    <property type="component" value="Chromosome 7"/>
</dbReference>
<dbReference type="RefSeq" id="XP_066077613.1">
    <property type="nucleotide sequence ID" value="XM_066221516.1"/>
</dbReference>
<proteinExistence type="predicted"/>
<evidence type="ECO:0000313" key="2">
    <source>
        <dbReference type="Proteomes" id="UP001355207"/>
    </source>
</evidence>
<reference evidence="1 2" key="1">
    <citation type="submission" date="2024-01" db="EMBL/GenBank/DDBJ databases">
        <title>Comparative genomics of Cryptococcus and Kwoniella reveals pathogenesis evolution and contrasting modes of karyotype evolution via chromosome fusion or intercentromeric recombination.</title>
        <authorList>
            <person name="Coelho M.A."/>
            <person name="David-Palma M."/>
            <person name="Shea T."/>
            <person name="Bowers K."/>
            <person name="McGinley-Smith S."/>
            <person name="Mohammad A.W."/>
            <person name="Gnirke A."/>
            <person name="Yurkov A.M."/>
            <person name="Nowrousian M."/>
            <person name="Sun S."/>
            <person name="Cuomo C.A."/>
            <person name="Heitman J."/>
        </authorList>
    </citation>
    <scope>NUCLEOTIDE SEQUENCE [LARGE SCALE GENOMIC DNA]</scope>
    <source>
        <strain evidence="1 2">CBS 6074</strain>
    </source>
</reference>
<dbReference type="PANTHER" id="PTHR34815">
    <property type="entry name" value="LYSINE ACETYLTRANSFERASE"/>
    <property type="match status" value="1"/>
</dbReference>
<name>A0AAX4JZP5_9TREE</name>
<organism evidence="1 2">
    <name type="scientific">Kwoniella dendrophila CBS 6074</name>
    <dbReference type="NCBI Taxonomy" id="1295534"/>
    <lineage>
        <taxon>Eukaryota</taxon>
        <taxon>Fungi</taxon>
        <taxon>Dikarya</taxon>
        <taxon>Basidiomycota</taxon>
        <taxon>Agaricomycotina</taxon>
        <taxon>Tremellomycetes</taxon>
        <taxon>Tremellales</taxon>
        <taxon>Cryptococcaceae</taxon>
        <taxon>Kwoniella</taxon>
    </lineage>
</organism>
<accession>A0AAX4JZP5</accession>
<dbReference type="PANTHER" id="PTHR34815:SF2">
    <property type="entry name" value="N-ACETYLTRANSFERASE DOMAIN-CONTAINING PROTEIN"/>
    <property type="match status" value="1"/>
</dbReference>
<evidence type="ECO:0000313" key="1">
    <source>
        <dbReference type="EMBL" id="WWC90850.1"/>
    </source>
</evidence>
<dbReference type="AlphaFoldDB" id="A0AAX4JZP5"/>
<dbReference type="InterPro" id="IPR053013">
    <property type="entry name" value="LAT"/>
</dbReference>
<evidence type="ECO:0008006" key="3">
    <source>
        <dbReference type="Google" id="ProtNLM"/>
    </source>
</evidence>
<protein>
    <recommendedName>
        <fullName evidence="3">SET domain-containing protein</fullName>
    </recommendedName>
</protein>
<sequence>MTTDRPRANLDDFTIHVANHDQQIQHAKAGWIHWKKDNTFERYWDMYRKEREESPWGNNGKMLTWVLVRKDDIEGEIYAACETYQRKGFIKQKGSDSVEDTHLYGIASVVTPQQHLRNGYATRLLSLLHSRLSNLPPPSFDALPDKSESSSSEICIPKACGSILWSDVGSKFYSKCSPDSDRQGWVVDDHQVTELVWKILPTSGSEQLEKVWEWIYLSDLSSINHTLSQGAKENLRKVDTSERSVYIHDPASEGTTSFIPLKGTWQRPLIMNPEPIGLKYKSDIQGQEEEETIILFSLRTINIGDRLLITYIHNLKSERLPSVLKALDIIGRKANQEEGWIWGLNASNDDELIKTWQDDSKGERQVKFGRRKEIDGHLLGVAWYGDKEDKGELVDGQMYTWM</sequence>
<dbReference type="GeneID" id="91096457"/>
<gene>
    <name evidence="1" type="ORF">L201_005787</name>
</gene>
<keyword evidence="2" id="KW-1185">Reference proteome</keyword>
<dbReference type="EMBL" id="CP144104">
    <property type="protein sequence ID" value="WWC90850.1"/>
    <property type="molecule type" value="Genomic_DNA"/>
</dbReference>